<comment type="subcellular location">
    <subcellularLocation>
        <location evidence="5">Peroxisome</location>
    </subcellularLocation>
</comment>
<name>A0A7S3NR90_9STRA</name>
<feature type="signal peptide" evidence="9">
    <location>
        <begin position="1"/>
        <end position="20"/>
    </location>
</feature>
<dbReference type="PANTHER" id="PTHR42874:SF1">
    <property type="entry name" value="URICASE"/>
    <property type="match status" value="1"/>
</dbReference>
<dbReference type="EMBL" id="HBIJ01022837">
    <property type="protein sequence ID" value="CAE0374168.1"/>
    <property type="molecule type" value="Transcribed_RNA"/>
</dbReference>
<dbReference type="UniPathway" id="UPA00394">
    <property type="reaction ID" value="UER00650"/>
</dbReference>
<feature type="binding site" evidence="7">
    <location>
        <position position="271"/>
    </location>
    <ligand>
        <name>urate</name>
        <dbReference type="ChEBI" id="CHEBI:17775"/>
    </ligand>
</feature>
<dbReference type="PIRSF" id="PIRSF000241">
    <property type="entry name" value="Urate_oxidase"/>
    <property type="match status" value="1"/>
</dbReference>
<comment type="similarity">
    <text evidence="2 5 8">Belongs to the uricase family.</text>
</comment>
<evidence type="ECO:0000256" key="8">
    <source>
        <dbReference type="RuleBase" id="RU004455"/>
    </source>
</evidence>
<organism evidence="10">
    <name type="scientific">Aureoumbra lagunensis</name>
    <dbReference type="NCBI Taxonomy" id="44058"/>
    <lineage>
        <taxon>Eukaryota</taxon>
        <taxon>Sar</taxon>
        <taxon>Stramenopiles</taxon>
        <taxon>Ochrophyta</taxon>
        <taxon>Pelagophyceae</taxon>
        <taxon>Pelagomonadales</taxon>
        <taxon>Aureoumbra</taxon>
    </lineage>
</organism>
<feature type="binding site" evidence="7">
    <location>
        <position position="94"/>
    </location>
    <ligand>
        <name>5-hydroxyisourate</name>
        <dbReference type="ChEBI" id="CHEBI:18072"/>
    </ligand>
</feature>
<feature type="binding site" evidence="7">
    <location>
        <position position="297"/>
    </location>
    <ligand>
        <name>5-hydroxyisourate</name>
        <dbReference type="ChEBI" id="CHEBI:18072"/>
    </ligand>
</feature>
<dbReference type="GO" id="GO:0019628">
    <property type="term" value="P:urate catabolic process"/>
    <property type="evidence" value="ECO:0007669"/>
    <property type="project" value="UniProtKB-UniPathway"/>
</dbReference>
<protein>
    <recommendedName>
        <fullName evidence="5 8">Uricase</fullName>
        <ecNumber evidence="5 8">1.7.3.3</ecNumber>
    </recommendedName>
    <alternativeName>
        <fullName evidence="5">Urate oxidase</fullName>
    </alternativeName>
</protein>
<feature type="binding site" evidence="7">
    <location>
        <position position="297"/>
    </location>
    <ligand>
        <name>O2</name>
        <dbReference type="ChEBI" id="CHEBI:15379"/>
    </ligand>
</feature>
<dbReference type="EC" id="1.7.3.3" evidence="5 8"/>
<dbReference type="AlphaFoldDB" id="A0A7S3NR90"/>
<dbReference type="GO" id="GO:0006145">
    <property type="term" value="P:purine nucleobase catabolic process"/>
    <property type="evidence" value="ECO:0007669"/>
    <property type="project" value="TreeGrafter"/>
</dbReference>
<feature type="binding site" evidence="7">
    <location>
        <position position="93"/>
    </location>
    <ligand>
        <name>O2</name>
        <dbReference type="ChEBI" id="CHEBI:15379"/>
    </ligand>
</feature>
<dbReference type="GO" id="GO:0004846">
    <property type="term" value="F:urate oxidase activity"/>
    <property type="evidence" value="ECO:0007669"/>
    <property type="project" value="UniProtKB-EC"/>
</dbReference>
<comment type="catalytic activity">
    <reaction evidence="5 8">
        <text>urate + O2 + H2O = 5-hydroxyisourate + H2O2</text>
        <dbReference type="Rhea" id="RHEA:21368"/>
        <dbReference type="ChEBI" id="CHEBI:15377"/>
        <dbReference type="ChEBI" id="CHEBI:15379"/>
        <dbReference type="ChEBI" id="CHEBI:16240"/>
        <dbReference type="ChEBI" id="CHEBI:17775"/>
        <dbReference type="ChEBI" id="CHEBI:18072"/>
        <dbReference type="EC" id="1.7.3.3"/>
    </reaction>
</comment>
<feature type="binding site" evidence="7">
    <location>
        <position position="195"/>
    </location>
    <ligand>
        <name>5-hydroxyisourate</name>
        <dbReference type="ChEBI" id="CHEBI:18072"/>
    </ligand>
</feature>
<keyword evidence="5" id="KW-0576">Peroxisome</keyword>
<feature type="active site" description="Charge relay system" evidence="6">
    <location>
        <position position="46"/>
    </location>
</feature>
<evidence type="ECO:0000256" key="1">
    <source>
        <dbReference type="ARBA" id="ARBA00004831"/>
    </source>
</evidence>
<dbReference type="Pfam" id="PF01014">
    <property type="entry name" value="Uricase"/>
    <property type="match status" value="2"/>
</dbReference>
<evidence type="ECO:0000256" key="5">
    <source>
        <dbReference type="PIRNR" id="PIRNR000241"/>
    </source>
</evidence>
<evidence type="ECO:0000256" key="7">
    <source>
        <dbReference type="PIRSR" id="PIRSR000241-2"/>
    </source>
</evidence>
<comment type="function">
    <text evidence="5 8">Catalyzes the oxidation of uric acid to 5-hydroxyisourate, which is further processed to form (S)-allantoin.</text>
</comment>
<reference evidence="10" key="1">
    <citation type="submission" date="2021-01" db="EMBL/GenBank/DDBJ databases">
        <authorList>
            <person name="Corre E."/>
            <person name="Pelletier E."/>
            <person name="Niang G."/>
            <person name="Scheremetjew M."/>
            <person name="Finn R."/>
            <person name="Kale V."/>
            <person name="Holt S."/>
            <person name="Cochrane G."/>
            <person name="Meng A."/>
            <person name="Brown T."/>
            <person name="Cohen L."/>
        </authorList>
    </citation>
    <scope>NUCLEOTIDE SEQUENCE</scope>
    <source>
        <strain evidence="10">CCMP1510</strain>
    </source>
</reference>
<evidence type="ECO:0000256" key="6">
    <source>
        <dbReference type="PIRSR" id="PIRSR000241-1"/>
    </source>
</evidence>
<feature type="active site" description="Charge relay system" evidence="6">
    <location>
        <position position="299"/>
    </location>
</feature>
<accession>A0A7S3NR90</accession>
<feature type="binding site" evidence="7">
    <location>
        <position position="212"/>
    </location>
    <ligand>
        <name>5-hydroxyisourate</name>
        <dbReference type="ChEBI" id="CHEBI:18072"/>
    </ligand>
</feature>
<dbReference type="PANTHER" id="PTHR42874">
    <property type="entry name" value="URICASE"/>
    <property type="match status" value="1"/>
</dbReference>
<feature type="active site" description="Charge relay system" evidence="6">
    <location>
        <position position="93"/>
    </location>
</feature>
<dbReference type="InterPro" id="IPR002042">
    <property type="entry name" value="Uricase"/>
</dbReference>
<evidence type="ECO:0000256" key="9">
    <source>
        <dbReference type="SAM" id="SignalP"/>
    </source>
</evidence>
<evidence type="ECO:0000256" key="4">
    <source>
        <dbReference type="ARBA" id="ARBA00023002"/>
    </source>
</evidence>
<feature type="binding site" evidence="7">
    <location>
        <position position="195"/>
    </location>
    <ligand>
        <name>urate</name>
        <dbReference type="ChEBI" id="CHEBI:17775"/>
    </ligand>
</feature>
<gene>
    <name evidence="10" type="ORF">ALAG00032_LOCUS14971</name>
</gene>
<evidence type="ECO:0000256" key="3">
    <source>
        <dbReference type="ARBA" id="ARBA00022631"/>
    </source>
</evidence>
<feature type="binding site" evidence="7">
    <location>
        <position position="93"/>
    </location>
    <ligand>
        <name>5-hydroxyisourate</name>
        <dbReference type="ChEBI" id="CHEBI:18072"/>
    </ligand>
</feature>
<dbReference type="SUPFAM" id="SSF55620">
    <property type="entry name" value="Tetrahydrobiopterin biosynthesis enzymes-like"/>
    <property type="match status" value="2"/>
</dbReference>
<feature type="binding site" evidence="7">
    <location>
        <position position="93"/>
    </location>
    <ligand>
        <name>urate</name>
        <dbReference type="ChEBI" id="CHEBI:17775"/>
    </ligand>
</feature>
<keyword evidence="9" id="KW-0732">Signal</keyword>
<feature type="chain" id="PRO_5031335920" description="Uricase" evidence="9">
    <location>
        <begin position="21"/>
        <end position="335"/>
    </location>
</feature>
<dbReference type="GO" id="GO:0005777">
    <property type="term" value="C:peroxisome"/>
    <property type="evidence" value="ECO:0007669"/>
    <property type="project" value="UniProtKB-SubCell"/>
</dbReference>
<feature type="binding site" evidence="7">
    <location>
        <position position="212"/>
    </location>
    <ligand>
        <name>urate</name>
        <dbReference type="ChEBI" id="CHEBI:17775"/>
    </ligand>
</feature>
<dbReference type="PRINTS" id="PR00093">
    <property type="entry name" value="URICASE"/>
</dbReference>
<dbReference type="NCBIfam" id="TIGR03383">
    <property type="entry name" value="urate_oxi"/>
    <property type="match status" value="1"/>
</dbReference>
<sequence>MAWRLCIDQGLRLFPVVCFGSVVSICEQGQKIRKKDFRIEEHHHGKTRVRVLKVRPDENPVTMNEYKVQTTLWSPKVYEKVFTKGDNTDLVATDTQKNTVYVVAKRTAARTPEDFGIALAEHFIREYPILTKVEVEVEEAGWKRYSSDGIEHNHSFLRVAPERDAAVITLIRNQAPVIVSQLRGMTFIKTTQSGFENHLKDKYTLLPDVTERCLASELSAEWHYIPNSSWGGLSSKSKPINYAAIRRSVRASLEAALFGPAETGHYSPSLQNTIYDAACLALDAVPAISKIAIDTPNLHYLPANLLKQVGESFSDDVFIPTNEPSGSIFCCVTRN</sequence>
<dbReference type="Gene3D" id="3.10.270.10">
    <property type="entry name" value="Urate Oxidase"/>
    <property type="match status" value="1"/>
</dbReference>
<feature type="binding site" evidence="7">
    <location>
        <position position="94"/>
    </location>
    <ligand>
        <name>urate</name>
        <dbReference type="ChEBI" id="CHEBI:17775"/>
    </ligand>
</feature>
<keyword evidence="4 5" id="KW-0560">Oxidoreductase</keyword>
<keyword evidence="3 5" id="KW-0659">Purine metabolism</keyword>
<proteinExistence type="inferred from homology"/>
<evidence type="ECO:0000313" key="10">
    <source>
        <dbReference type="EMBL" id="CAE0374168.1"/>
    </source>
</evidence>
<evidence type="ECO:0000256" key="2">
    <source>
        <dbReference type="ARBA" id="ARBA00009760"/>
    </source>
</evidence>
<feature type="binding site" evidence="7">
    <location>
        <position position="271"/>
    </location>
    <ligand>
        <name>5-hydroxyisourate</name>
        <dbReference type="ChEBI" id="CHEBI:18072"/>
    </ligand>
</feature>
<feature type="binding site" evidence="7">
    <location>
        <position position="297"/>
    </location>
    <ligand>
        <name>urate</name>
        <dbReference type="ChEBI" id="CHEBI:17775"/>
    </ligand>
</feature>
<comment type="pathway">
    <text evidence="1 5">Purine metabolism; urate degradation; (S)-allantoin from urate: step 1/3.</text>
</comment>